<evidence type="ECO:0000313" key="3">
    <source>
        <dbReference type="Proteomes" id="UP000827092"/>
    </source>
</evidence>
<evidence type="ECO:0000256" key="1">
    <source>
        <dbReference type="SAM" id="MobiDB-lite"/>
    </source>
</evidence>
<keyword evidence="3" id="KW-1185">Reference proteome</keyword>
<protein>
    <submittedName>
        <fullName evidence="2">Uncharacterized protein</fullName>
    </submittedName>
</protein>
<comment type="caution">
    <text evidence="2">The sequence shown here is derived from an EMBL/GenBank/DDBJ whole genome shotgun (WGS) entry which is preliminary data.</text>
</comment>
<feature type="region of interest" description="Disordered" evidence="1">
    <location>
        <begin position="40"/>
        <end position="84"/>
    </location>
</feature>
<feature type="compositionally biased region" description="Basic and acidic residues" evidence="1">
    <location>
        <begin position="64"/>
        <end position="84"/>
    </location>
</feature>
<proteinExistence type="predicted"/>
<dbReference type="EMBL" id="JAFNEN010000007">
    <property type="protein sequence ID" value="KAG8201215.1"/>
    <property type="molecule type" value="Genomic_DNA"/>
</dbReference>
<organism evidence="2 3">
    <name type="scientific">Oedothorax gibbosus</name>
    <dbReference type="NCBI Taxonomy" id="931172"/>
    <lineage>
        <taxon>Eukaryota</taxon>
        <taxon>Metazoa</taxon>
        <taxon>Ecdysozoa</taxon>
        <taxon>Arthropoda</taxon>
        <taxon>Chelicerata</taxon>
        <taxon>Arachnida</taxon>
        <taxon>Araneae</taxon>
        <taxon>Araneomorphae</taxon>
        <taxon>Entelegynae</taxon>
        <taxon>Araneoidea</taxon>
        <taxon>Linyphiidae</taxon>
        <taxon>Erigoninae</taxon>
        <taxon>Oedothorax</taxon>
    </lineage>
</organism>
<name>A0AAV6VYU3_9ARAC</name>
<accession>A0AAV6VYU3</accession>
<sequence length="108" mass="12554">MANIAGCVVRDLVRVSLCKQRASVDDIQFVDTMWLKRSLSKTTENPDLPHSPSKHLSKKKPERKMKDERKTSPDWSRREEEGEMRLRKETFRIPGSNPYLVESCCGNY</sequence>
<evidence type="ECO:0000313" key="2">
    <source>
        <dbReference type="EMBL" id="KAG8201215.1"/>
    </source>
</evidence>
<dbReference type="Proteomes" id="UP000827092">
    <property type="component" value="Unassembled WGS sequence"/>
</dbReference>
<feature type="compositionally biased region" description="Basic residues" evidence="1">
    <location>
        <begin position="52"/>
        <end position="63"/>
    </location>
</feature>
<gene>
    <name evidence="2" type="ORF">JTE90_019854</name>
</gene>
<reference evidence="2 3" key="1">
    <citation type="journal article" date="2022" name="Nat. Ecol. Evol.">
        <title>A masculinizing supergene underlies an exaggerated male reproductive morph in a spider.</title>
        <authorList>
            <person name="Hendrickx F."/>
            <person name="De Corte Z."/>
            <person name="Sonet G."/>
            <person name="Van Belleghem S.M."/>
            <person name="Kostlbacher S."/>
            <person name="Vangestel C."/>
        </authorList>
    </citation>
    <scope>NUCLEOTIDE SEQUENCE [LARGE SCALE GENOMIC DNA]</scope>
    <source>
        <strain evidence="2">W744_W776</strain>
    </source>
</reference>
<dbReference type="AlphaFoldDB" id="A0AAV6VYU3"/>